<comment type="catalytic activity">
    <reaction evidence="3">
        <text>a (3R)-hydroxyacyl-[ACP] + NADP(+) = a 3-oxoacyl-[ACP] + NADPH + H(+)</text>
        <dbReference type="Rhea" id="RHEA:17397"/>
        <dbReference type="Rhea" id="RHEA-COMP:9916"/>
        <dbReference type="Rhea" id="RHEA-COMP:9945"/>
        <dbReference type="ChEBI" id="CHEBI:15378"/>
        <dbReference type="ChEBI" id="CHEBI:57783"/>
        <dbReference type="ChEBI" id="CHEBI:58349"/>
        <dbReference type="ChEBI" id="CHEBI:78776"/>
        <dbReference type="ChEBI" id="CHEBI:78827"/>
        <dbReference type="EC" id="1.1.1.100"/>
    </reaction>
</comment>
<evidence type="ECO:0000313" key="4">
    <source>
        <dbReference type="EMBL" id="GJJ14243.1"/>
    </source>
</evidence>
<dbReference type="Gene3D" id="3.40.50.720">
    <property type="entry name" value="NAD(P)-binding Rossmann-like Domain"/>
    <property type="match status" value="1"/>
</dbReference>
<keyword evidence="5" id="KW-1185">Reference proteome</keyword>
<evidence type="ECO:0000256" key="2">
    <source>
        <dbReference type="ARBA" id="ARBA00012948"/>
    </source>
</evidence>
<dbReference type="InterPro" id="IPR050259">
    <property type="entry name" value="SDR"/>
</dbReference>
<comment type="caution">
    <text evidence="4">The sequence shown here is derived from an EMBL/GenBank/DDBJ whole genome shotgun (WGS) entry which is preliminary data.</text>
</comment>
<gene>
    <name evidence="4" type="ORF">Clacol_008507</name>
</gene>
<dbReference type="EMBL" id="BPWL01000009">
    <property type="protein sequence ID" value="GJJ14243.1"/>
    <property type="molecule type" value="Genomic_DNA"/>
</dbReference>
<dbReference type="InterPro" id="IPR002347">
    <property type="entry name" value="SDR_fam"/>
</dbReference>
<dbReference type="Pfam" id="PF00106">
    <property type="entry name" value="adh_short"/>
    <property type="match status" value="1"/>
</dbReference>
<dbReference type="InterPro" id="IPR036291">
    <property type="entry name" value="NAD(P)-bd_dom_sf"/>
</dbReference>
<organism evidence="4 5">
    <name type="scientific">Clathrus columnatus</name>
    <dbReference type="NCBI Taxonomy" id="1419009"/>
    <lineage>
        <taxon>Eukaryota</taxon>
        <taxon>Fungi</taxon>
        <taxon>Dikarya</taxon>
        <taxon>Basidiomycota</taxon>
        <taxon>Agaricomycotina</taxon>
        <taxon>Agaricomycetes</taxon>
        <taxon>Phallomycetidae</taxon>
        <taxon>Phallales</taxon>
        <taxon>Clathraceae</taxon>
        <taxon>Clathrus</taxon>
    </lineage>
</organism>
<accession>A0AAV5AMF5</accession>
<dbReference type="PANTHER" id="PTHR42879">
    <property type="entry name" value="3-OXOACYL-(ACYL-CARRIER-PROTEIN) REDUCTASE"/>
    <property type="match status" value="1"/>
</dbReference>
<proteinExistence type="inferred from homology"/>
<dbReference type="GO" id="GO:0004316">
    <property type="term" value="F:3-oxoacyl-[acyl-carrier-protein] reductase (NADPH) activity"/>
    <property type="evidence" value="ECO:0007669"/>
    <property type="project" value="UniProtKB-EC"/>
</dbReference>
<dbReference type="AlphaFoldDB" id="A0AAV5AMF5"/>
<evidence type="ECO:0000256" key="1">
    <source>
        <dbReference type="ARBA" id="ARBA00006484"/>
    </source>
</evidence>
<reference evidence="4" key="1">
    <citation type="submission" date="2021-10" db="EMBL/GenBank/DDBJ databases">
        <title>De novo Genome Assembly of Clathrus columnatus (Basidiomycota, Fungi) Using Illumina and Nanopore Sequence Data.</title>
        <authorList>
            <person name="Ogiso-Tanaka E."/>
            <person name="Itagaki H."/>
            <person name="Hosoya T."/>
            <person name="Hosaka K."/>
        </authorList>
    </citation>
    <scope>NUCLEOTIDE SEQUENCE</scope>
    <source>
        <strain evidence="4">MO-923</strain>
    </source>
</reference>
<comment type="similarity">
    <text evidence="1">Belongs to the short-chain dehydrogenases/reductases (SDR) family.</text>
</comment>
<dbReference type="PANTHER" id="PTHR42879:SF2">
    <property type="entry name" value="3-OXOACYL-[ACYL-CARRIER-PROTEIN] REDUCTASE FABG"/>
    <property type="match status" value="1"/>
</dbReference>
<dbReference type="CDD" id="cd05233">
    <property type="entry name" value="SDR_c"/>
    <property type="match status" value="1"/>
</dbReference>
<dbReference type="PRINTS" id="PR00081">
    <property type="entry name" value="GDHRDH"/>
</dbReference>
<dbReference type="SUPFAM" id="SSF51735">
    <property type="entry name" value="NAD(P)-binding Rossmann-fold domains"/>
    <property type="match status" value="1"/>
</dbReference>
<dbReference type="Proteomes" id="UP001050691">
    <property type="component" value="Unassembled WGS sequence"/>
</dbReference>
<evidence type="ECO:0000256" key="3">
    <source>
        <dbReference type="ARBA" id="ARBA00048508"/>
    </source>
</evidence>
<sequence>MSSSDNAVLKGKLALITGSTGGIGKATALALARKGINIAVHFYKAEDTAQTLIKELKSLGVNAAAFQADLSTYDGARALYHSVKTIMGDIDILYCNSGVLGKTIGPRGNIQDLSIEMFEDIWRANIGTHILLTQLVLPYMESKRVAAATGGVIGPHYASSKSAMNGLVHWLANRYAGEGITVNAVAPALVTSGMFSDPNSPLKDKIPVKRFGQPEDISSAIELLVSNSYMTNKILAVDGGMTPSAF</sequence>
<name>A0AAV5AMF5_9AGAM</name>
<protein>
    <recommendedName>
        <fullName evidence="2">3-oxoacyl-[acyl-carrier-protein] reductase</fullName>
        <ecNumber evidence="2">1.1.1.100</ecNumber>
    </recommendedName>
</protein>
<evidence type="ECO:0000313" key="5">
    <source>
        <dbReference type="Proteomes" id="UP001050691"/>
    </source>
</evidence>
<dbReference type="EC" id="1.1.1.100" evidence="2"/>